<comment type="caution">
    <text evidence="3">The sequence shown here is derived from an EMBL/GenBank/DDBJ whole genome shotgun (WGS) entry which is preliminary data.</text>
</comment>
<protein>
    <submittedName>
        <fullName evidence="3">Uncharacterized protein</fullName>
    </submittedName>
</protein>
<evidence type="ECO:0000313" key="3">
    <source>
        <dbReference type="EMBL" id="KAK3381695.1"/>
    </source>
</evidence>
<proteinExistence type="predicted"/>
<evidence type="ECO:0000256" key="2">
    <source>
        <dbReference type="SAM" id="SignalP"/>
    </source>
</evidence>
<evidence type="ECO:0000256" key="1">
    <source>
        <dbReference type="SAM" id="MobiDB-lite"/>
    </source>
</evidence>
<reference evidence="3" key="1">
    <citation type="journal article" date="2023" name="Mol. Phylogenet. Evol.">
        <title>Genome-scale phylogeny and comparative genomics of the fungal order Sordariales.</title>
        <authorList>
            <person name="Hensen N."/>
            <person name="Bonometti L."/>
            <person name="Westerberg I."/>
            <person name="Brannstrom I.O."/>
            <person name="Guillou S."/>
            <person name="Cros-Aarteil S."/>
            <person name="Calhoun S."/>
            <person name="Haridas S."/>
            <person name="Kuo A."/>
            <person name="Mondo S."/>
            <person name="Pangilinan J."/>
            <person name="Riley R."/>
            <person name="LaButti K."/>
            <person name="Andreopoulos B."/>
            <person name="Lipzen A."/>
            <person name="Chen C."/>
            <person name="Yan M."/>
            <person name="Daum C."/>
            <person name="Ng V."/>
            <person name="Clum A."/>
            <person name="Steindorff A."/>
            <person name="Ohm R.A."/>
            <person name="Martin F."/>
            <person name="Silar P."/>
            <person name="Natvig D.O."/>
            <person name="Lalanne C."/>
            <person name="Gautier V."/>
            <person name="Ament-Velasquez S.L."/>
            <person name="Kruys A."/>
            <person name="Hutchinson M.I."/>
            <person name="Powell A.J."/>
            <person name="Barry K."/>
            <person name="Miller A.N."/>
            <person name="Grigoriev I.V."/>
            <person name="Debuchy R."/>
            <person name="Gladieux P."/>
            <person name="Hiltunen Thoren M."/>
            <person name="Johannesson H."/>
        </authorList>
    </citation>
    <scope>NUCLEOTIDE SEQUENCE</scope>
    <source>
        <strain evidence="3">CBS 232.78</strain>
    </source>
</reference>
<evidence type="ECO:0000313" key="4">
    <source>
        <dbReference type="Proteomes" id="UP001285441"/>
    </source>
</evidence>
<dbReference type="AlphaFoldDB" id="A0AAE0NHR9"/>
<feature type="signal peptide" evidence="2">
    <location>
        <begin position="1"/>
        <end position="19"/>
    </location>
</feature>
<dbReference type="Proteomes" id="UP001285441">
    <property type="component" value="Unassembled WGS sequence"/>
</dbReference>
<gene>
    <name evidence="3" type="ORF">B0H63DRAFT_546343</name>
</gene>
<keyword evidence="2" id="KW-0732">Signal</keyword>
<keyword evidence="4" id="KW-1185">Reference proteome</keyword>
<reference evidence="3" key="2">
    <citation type="submission" date="2023-06" db="EMBL/GenBank/DDBJ databases">
        <authorList>
            <consortium name="Lawrence Berkeley National Laboratory"/>
            <person name="Haridas S."/>
            <person name="Hensen N."/>
            <person name="Bonometti L."/>
            <person name="Westerberg I."/>
            <person name="Brannstrom I.O."/>
            <person name="Guillou S."/>
            <person name="Cros-Aarteil S."/>
            <person name="Calhoun S."/>
            <person name="Kuo A."/>
            <person name="Mondo S."/>
            <person name="Pangilinan J."/>
            <person name="Riley R."/>
            <person name="LaButti K."/>
            <person name="Andreopoulos B."/>
            <person name="Lipzen A."/>
            <person name="Chen C."/>
            <person name="Yanf M."/>
            <person name="Daum C."/>
            <person name="Ng V."/>
            <person name="Clum A."/>
            <person name="Steindorff A."/>
            <person name="Ohm R."/>
            <person name="Martin F."/>
            <person name="Silar P."/>
            <person name="Natvig D."/>
            <person name="Lalanne C."/>
            <person name="Gautier V."/>
            <person name="Ament-velasquez S.L."/>
            <person name="Kruys A."/>
            <person name="Hutchinson M.I."/>
            <person name="Powell A.J."/>
            <person name="Barry K."/>
            <person name="Miller A.N."/>
            <person name="Grigoriev I.V."/>
            <person name="Debuchy R."/>
            <person name="Gladieux P."/>
            <person name="Thoren M.H."/>
            <person name="Johannesson H."/>
        </authorList>
    </citation>
    <scope>NUCLEOTIDE SEQUENCE</scope>
    <source>
        <strain evidence="3">CBS 232.78</strain>
    </source>
</reference>
<dbReference type="EMBL" id="JAULSW010000005">
    <property type="protein sequence ID" value="KAK3381695.1"/>
    <property type="molecule type" value="Genomic_DNA"/>
</dbReference>
<name>A0AAE0NHR9_9PEZI</name>
<sequence length="192" mass="20747">MKISLPALQLTILVGLASAAPSGIKDRQQTSLDDIAVISMLPAWHMWCPKYQTARCAKEGASCDKRGGNFNRTWQTSFWCRHNCGCRKDTDAGTRIEYPDEHNHPLVDVGSTPKQGATLGPPSREGGNHHLAALPAGTSDASAPPLVPMVEQPAVRPGECPCHKVFGPHEGEHRSEAGKPGDHTCTCKMYLD</sequence>
<accession>A0AAE0NHR9</accession>
<feature type="chain" id="PRO_5041966786" evidence="2">
    <location>
        <begin position="20"/>
        <end position="192"/>
    </location>
</feature>
<feature type="region of interest" description="Disordered" evidence="1">
    <location>
        <begin position="101"/>
        <end position="130"/>
    </location>
</feature>
<organism evidence="3 4">
    <name type="scientific">Podospora didyma</name>
    <dbReference type="NCBI Taxonomy" id="330526"/>
    <lineage>
        <taxon>Eukaryota</taxon>
        <taxon>Fungi</taxon>
        <taxon>Dikarya</taxon>
        <taxon>Ascomycota</taxon>
        <taxon>Pezizomycotina</taxon>
        <taxon>Sordariomycetes</taxon>
        <taxon>Sordariomycetidae</taxon>
        <taxon>Sordariales</taxon>
        <taxon>Podosporaceae</taxon>
        <taxon>Podospora</taxon>
    </lineage>
</organism>